<evidence type="ECO:0000313" key="2">
    <source>
        <dbReference type="EMBL" id="MFD1989885.1"/>
    </source>
</evidence>
<dbReference type="Pfam" id="PF00724">
    <property type="entry name" value="Oxidored_FMN"/>
    <property type="match status" value="1"/>
</dbReference>
<dbReference type="CDD" id="cd02933">
    <property type="entry name" value="OYE_like_FMN"/>
    <property type="match status" value="1"/>
</dbReference>
<dbReference type="PANTHER" id="PTHR22893:SF91">
    <property type="entry name" value="NADPH DEHYDROGENASE 2-RELATED"/>
    <property type="match status" value="1"/>
</dbReference>
<dbReference type="Gene3D" id="3.20.20.70">
    <property type="entry name" value="Aldolase class I"/>
    <property type="match status" value="1"/>
</dbReference>
<accession>A0ABW4USG8</accession>
<gene>
    <name evidence="2" type="ORF">ACFSGI_07940</name>
</gene>
<organism evidence="2 3">
    <name type="scientific">Paenibacillus nicotianae</name>
    <dbReference type="NCBI Taxonomy" id="1526551"/>
    <lineage>
        <taxon>Bacteria</taxon>
        <taxon>Bacillati</taxon>
        <taxon>Bacillota</taxon>
        <taxon>Bacilli</taxon>
        <taxon>Bacillales</taxon>
        <taxon>Paenibacillaceae</taxon>
        <taxon>Paenibacillus</taxon>
    </lineage>
</organism>
<evidence type="ECO:0000259" key="1">
    <source>
        <dbReference type="Pfam" id="PF00724"/>
    </source>
</evidence>
<name>A0ABW4USG8_9BACL</name>
<dbReference type="InterPro" id="IPR013785">
    <property type="entry name" value="Aldolase_TIM"/>
</dbReference>
<dbReference type="InterPro" id="IPR045247">
    <property type="entry name" value="Oye-like"/>
</dbReference>
<dbReference type="EMBL" id="JBHUGF010000010">
    <property type="protein sequence ID" value="MFD1989885.1"/>
    <property type="molecule type" value="Genomic_DNA"/>
</dbReference>
<dbReference type="SUPFAM" id="SSF51395">
    <property type="entry name" value="FMN-linked oxidoreductases"/>
    <property type="match status" value="1"/>
</dbReference>
<proteinExistence type="predicted"/>
<dbReference type="RefSeq" id="WP_204823611.1">
    <property type="nucleotide sequence ID" value="NZ_JBHUGF010000010.1"/>
</dbReference>
<reference evidence="3" key="1">
    <citation type="journal article" date="2019" name="Int. J. Syst. Evol. Microbiol.">
        <title>The Global Catalogue of Microorganisms (GCM) 10K type strain sequencing project: providing services to taxonomists for standard genome sequencing and annotation.</title>
        <authorList>
            <consortium name="The Broad Institute Genomics Platform"/>
            <consortium name="The Broad Institute Genome Sequencing Center for Infectious Disease"/>
            <person name="Wu L."/>
            <person name="Ma J."/>
        </authorList>
    </citation>
    <scope>NUCLEOTIDE SEQUENCE [LARGE SCALE GENOMIC DNA]</scope>
    <source>
        <strain evidence="3">CGMCC 1.15067</strain>
    </source>
</reference>
<dbReference type="InterPro" id="IPR001155">
    <property type="entry name" value="OxRdtase_FMN_N"/>
</dbReference>
<keyword evidence="3" id="KW-1185">Reference proteome</keyword>
<sequence length="357" mass="39072">MEKLWSPIKVGNMELNHRLAMAPMTRSRTQEDGTPGELEAQYYSQRASLGLLITEGAQLSDDGQGYLWSPGIYTEQHIEGWKKITDSVHQAGGYLYIQLMHVGRMSHPENTPHHRQPVAPSAIAPGVDMFTAKGMQNIPVPRALSKEEIQTTIQEFRQAAAAAIAAGADGVEIHGANGYLINQFLGENSNTRTDEYGGSIENRARFAIEVAQAVVDEIGADKTGFRISPHTPLGGIEEGEQGPDLYRYLTTELAKLNLAYLHMMHLGNEELLKDIRSIWTNPLLVNRAGRTLENISTDLDNGLADLVPVGVWALANPDLVERLQTGAPLNEANPATFFGGGSEGYTDYPTLKALEKK</sequence>
<dbReference type="PANTHER" id="PTHR22893">
    <property type="entry name" value="NADH OXIDOREDUCTASE-RELATED"/>
    <property type="match status" value="1"/>
</dbReference>
<evidence type="ECO:0000313" key="3">
    <source>
        <dbReference type="Proteomes" id="UP001597403"/>
    </source>
</evidence>
<protein>
    <submittedName>
        <fullName evidence="2">Alkene reductase</fullName>
    </submittedName>
</protein>
<feature type="domain" description="NADH:flavin oxidoreductase/NADH oxidase N-terminal" evidence="1">
    <location>
        <begin position="3"/>
        <end position="330"/>
    </location>
</feature>
<dbReference type="Proteomes" id="UP001597403">
    <property type="component" value="Unassembled WGS sequence"/>
</dbReference>
<comment type="caution">
    <text evidence="2">The sequence shown here is derived from an EMBL/GenBank/DDBJ whole genome shotgun (WGS) entry which is preliminary data.</text>
</comment>